<feature type="region of interest" description="Disordered" evidence="7">
    <location>
        <begin position="967"/>
        <end position="987"/>
    </location>
</feature>
<feature type="domain" description="C-JID" evidence="9">
    <location>
        <begin position="808"/>
        <end position="957"/>
    </location>
</feature>
<keyword evidence="4" id="KW-0611">Plant defense</keyword>
<evidence type="ECO:0000256" key="7">
    <source>
        <dbReference type="SAM" id="MobiDB-lite"/>
    </source>
</evidence>
<dbReference type="InterPro" id="IPR045344">
    <property type="entry name" value="C-JID"/>
</dbReference>
<keyword evidence="2" id="KW-0433">Leucine-rich repeat</keyword>
<evidence type="ECO:0000256" key="5">
    <source>
        <dbReference type="ARBA" id="ARBA00023027"/>
    </source>
</evidence>
<dbReference type="Pfam" id="PF20160">
    <property type="entry name" value="C-JID"/>
    <property type="match status" value="1"/>
</dbReference>
<dbReference type="InterPro" id="IPR003591">
    <property type="entry name" value="Leu-rich_rpt_typical-subtyp"/>
</dbReference>
<dbReference type="InterPro" id="IPR044974">
    <property type="entry name" value="Disease_R_plants"/>
</dbReference>
<keyword evidence="5" id="KW-0520">NAD</keyword>
<evidence type="ECO:0000256" key="2">
    <source>
        <dbReference type="ARBA" id="ARBA00022614"/>
    </source>
</evidence>
<evidence type="ECO:0000259" key="10">
    <source>
        <dbReference type="Pfam" id="PF23282"/>
    </source>
</evidence>
<reference evidence="12 13" key="1">
    <citation type="submission" date="2017-07" db="EMBL/GenBank/DDBJ databases">
        <title>An improved, manually edited Actinidia chinensis var. chinensis (kiwifruit) genome highlights the challenges associated with draft genomes and gene prediction in plants.</title>
        <authorList>
            <person name="Pilkington S."/>
            <person name="Crowhurst R."/>
            <person name="Hilario E."/>
            <person name="Nardozza S."/>
            <person name="Fraser L."/>
            <person name="Peng Y."/>
            <person name="Gunaseelan K."/>
            <person name="Simpson R."/>
            <person name="Tahir J."/>
            <person name="Deroles S."/>
            <person name="Templeton K."/>
            <person name="Luo Z."/>
            <person name="Davy M."/>
            <person name="Cheng C."/>
            <person name="Mcneilage M."/>
            <person name="Scaglione D."/>
            <person name="Liu Y."/>
            <person name="Zhang Q."/>
            <person name="Datson P."/>
            <person name="De Silva N."/>
            <person name="Gardiner S."/>
            <person name="Bassett H."/>
            <person name="Chagne D."/>
            <person name="Mccallum J."/>
            <person name="Dzierzon H."/>
            <person name="Deng C."/>
            <person name="Wang Y.-Y."/>
            <person name="Barron N."/>
            <person name="Manako K."/>
            <person name="Bowen J."/>
            <person name="Foster T."/>
            <person name="Erridge Z."/>
            <person name="Tiffin H."/>
            <person name="Waite C."/>
            <person name="Davies K."/>
            <person name="Grierson E."/>
            <person name="Laing W."/>
            <person name="Kirk R."/>
            <person name="Chen X."/>
            <person name="Wood M."/>
            <person name="Montefiori M."/>
            <person name="Brummell D."/>
            <person name="Schwinn K."/>
            <person name="Catanach A."/>
            <person name="Fullerton C."/>
            <person name="Li D."/>
            <person name="Meiyalaghan S."/>
            <person name="Nieuwenhuizen N."/>
            <person name="Read N."/>
            <person name="Prakash R."/>
            <person name="Hunter D."/>
            <person name="Zhang H."/>
            <person name="Mckenzie M."/>
            <person name="Knabel M."/>
            <person name="Harris A."/>
            <person name="Allan A."/>
            <person name="Chen A."/>
            <person name="Janssen B."/>
            <person name="Plunkett B."/>
            <person name="Dwamena C."/>
            <person name="Voogd C."/>
            <person name="Leif D."/>
            <person name="Lafferty D."/>
            <person name="Souleyre E."/>
            <person name="Varkonyi-Gasic E."/>
            <person name="Gambi F."/>
            <person name="Hanley J."/>
            <person name="Yao J.-L."/>
            <person name="Cheung J."/>
            <person name="David K."/>
            <person name="Warren B."/>
            <person name="Marsh K."/>
            <person name="Snowden K."/>
            <person name="Lin-Wang K."/>
            <person name="Brian L."/>
            <person name="Martinez-Sanchez M."/>
            <person name="Wang M."/>
            <person name="Ileperuma N."/>
            <person name="Macnee N."/>
            <person name="Campin R."/>
            <person name="Mcatee P."/>
            <person name="Drummond R."/>
            <person name="Espley R."/>
            <person name="Ireland H."/>
            <person name="Wu R."/>
            <person name="Atkinson R."/>
            <person name="Karunairetnam S."/>
            <person name="Bulley S."/>
            <person name="Chunkath S."/>
            <person name="Hanley Z."/>
            <person name="Storey R."/>
            <person name="Thrimawithana A."/>
            <person name="Thomson S."/>
            <person name="David C."/>
            <person name="Testolin R."/>
        </authorList>
    </citation>
    <scope>NUCLEOTIDE SEQUENCE [LARGE SCALE GENOMIC DNA]</scope>
    <source>
        <strain evidence="13">cv. Red5</strain>
        <tissue evidence="12">Young leaf</tissue>
    </source>
</reference>
<dbReference type="SUPFAM" id="SSF52540">
    <property type="entry name" value="P-loop containing nucleoside triphosphate hydrolases"/>
    <property type="match status" value="1"/>
</dbReference>
<dbReference type="Gene3D" id="1.10.8.430">
    <property type="entry name" value="Helical domain of apoptotic protease-activating factors"/>
    <property type="match status" value="1"/>
</dbReference>
<dbReference type="InterPro" id="IPR042197">
    <property type="entry name" value="Apaf_helical"/>
</dbReference>
<dbReference type="EC" id="3.2.2.6" evidence="1"/>
<dbReference type="OrthoDB" id="1936883at2759"/>
<dbReference type="Gene3D" id="3.40.50.300">
    <property type="entry name" value="P-loop containing nucleotide triphosphate hydrolases"/>
    <property type="match status" value="1"/>
</dbReference>
<evidence type="ECO:0000256" key="3">
    <source>
        <dbReference type="ARBA" id="ARBA00022737"/>
    </source>
</evidence>
<evidence type="ECO:0000313" key="13">
    <source>
        <dbReference type="Proteomes" id="UP000241394"/>
    </source>
</evidence>
<dbReference type="Pfam" id="PF13855">
    <property type="entry name" value="LRR_8"/>
    <property type="match status" value="1"/>
</dbReference>
<gene>
    <name evidence="12" type="ORF">CEY00_Acc16004</name>
</gene>
<dbReference type="InterPro" id="IPR011713">
    <property type="entry name" value="Leu-rich_rpt_3"/>
</dbReference>
<dbReference type="GO" id="GO:0043531">
    <property type="term" value="F:ADP binding"/>
    <property type="evidence" value="ECO:0007669"/>
    <property type="project" value="InterPro"/>
</dbReference>
<dbReference type="Gramene" id="PSS11722">
    <property type="protein sequence ID" value="PSS11722"/>
    <property type="gene ID" value="CEY00_Acc16004"/>
</dbReference>
<dbReference type="SUPFAM" id="SSF52058">
    <property type="entry name" value="L domain-like"/>
    <property type="match status" value="2"/>
</dbReference>
<evidence type="ECO:0000256" key="6">
    <source>
        <dbReference type="ARBA" id="ARBA00047304"/>
    </source>
</evidence>
<dbReference type="Proteomes" id="UP000241394">
    <property type="component" value="Chromosome LG14"/>
</dbReference>
<dbReference type="InterPro" id="IPR058546">
    <property type="entry name" value="RPS4B/Roq1-like_LRR"/>
</dbReference>
<evidence type="ECO:0000259" key="8">
    <source>
        <dbReference type="Pfam" id="PF00931"/>
    </source>
</evidence>
<dbReference type="Gene3D" id="3.80.10.10">
    <property type="entry name" value="Ribonuclease Inhibitor"/>
    <property type="match status" value="3"/>
</dbReference>
<dbReference type="Pfam" id="PF23286">
    <property type="entry name" value="LRR_13"/>
    <property type="match status" value="1"/>
</dbReference>
<dbReference type="Pfam" id="PF07725">
    <property type="entry name" value="LRR_3"/>
    <property type="match status" value="1"/>
</dbReference>
<feature type="domain" description="Disease resistance protein Roq1-like winged-helix" evidence="10">
    <location>
        <begin position="241"/>
        <end position="310"/>
    </location>
</feature>
<feature type="compositionally biased region" description="Basic residues" evidence="7">
    <location>
        <begin position="978"/>
        <end position="987"/>
    </location>
</feature>
<dbReference type="GO" id="GO:0051707">
    <property type="term" value="P:response to other organism"/>
    <property type="evidence" value="ECO:0007669"/>
    <property type="project" value="UniProtKB-ARBA"/>
</dbReference>
<evidence type="ECO:0000313" key="12">
    <source>
        <dbReference type="EMBL" id="PSS11722.1"/>
    </source>
</evidence>
<evidence type="ECO:0000259" key="11">
    <source>
        <dbReference type="Pfam" id="PF23286"/>
    </source>
</evidence>
<comment type="caution">
    <text evidence="12">The sequence shown here is derived from an EMBL/GenBank/DDBJ whole genome shotgun (WGS) entry which is preliminary data.</text>
</comment>
<sequence length="987" mass="111987">MNSRVEKVIELLDLGLDDARVIGIWGMGGIGKTTITRAVYDYISSQFDSFSFIENVREVSKRSGLKTLQEQLISEILMERDLKVGNIGVGLSMIKNRVCCKKVLIVLDDVDESVELERLIGKCHWFGFGSRIIITTRDKHLLFEYGVRHVYEAEELSKVEAIELFNSKAFNTDQHKEGYGELLDRVVEYAKGVPLALKVLGSFLCGRNKGEWESALNRLKEIPGKVVGEVLRISYDALDWNEKEIFLDIACFFKGKDKNDLTKILDSCGFNPGVGINVLVEKSLITISDNKLLMHDLIQKLGWEIVHQESPKEPGKRSRLWLFEDVYRALMDNAGTQAVEGIVVEYNGFGGENPECFVPKQLMLSPKAFANMKNLRFLKIFCTHLYEGLEYLPNSLRFVDWCGYPLKYMPLTFQPEYLVELNLTYSRIEQLWKGTVLLDKLRVLNLSFSAYLKKSPDFTRFPNLERLILEGCVNLVNLHESLGVLKRLVCLNLKDCKNLRSLPSGIHLESLEILIVSRCSKLENILESFGHMNCLSELYLDGTSIKELPHSIERFTNLALINLRDCRNLRSLPNNISQLKALKTLILSGCSKLEKLPEGLGLLSCLKELRADWTAIRQTPSSIVLLKSLETLSFQGCKRSTCNSWSSSILSLFFPQRGEKYMALKLPALSGFESLTNLNLRDCYLKSIPTDICRLSSLQSLGLSGNDFDSLPGSFNQLSKLVYLSVTGCKMLRELPELSPSVSTVNACNCESLTTISSPAKFKNIDGFWFTNCFKLAENKHNILTDTLLSNQFQGSYGRRRKSLNIIFPGSEIPKWFTHQNATGHSVSIKLPRNWYNKKFLGFSVCAAIGLMDDILLKIGIQVKIGESLRHYHPYISCVMKYETLWVGYISRHFLDLNQLEVDRMNEGGIEFVAHFIRQDDLDIADGCMGYKYDDKLNLMHPGVKKCGARLVYEDDDEVENVIATSKRRRDVPTGHPNTKKLRPLML</sequence>
<evidence type="ECO:0000259" key="9">
    <source>
        <dbReference type="Pfam" id="PF20160"/>
    </source>
</evidence>
<dbReference type="PANTHER" id="PTHR11017:SF527">
    <property type="entry name" value="TMV RESISTANCE PROTEIN N-LIKE"/>
    <property type="match status" value="1"/>
</dbReference>
<dbReference type="InParanoid" id="A0A2R6QP69"/>
<evidence type="ECO:0000256" key="1">
    <source>
        <dbReference type="ARBA" id="ARBA00011982"/>
    </source>
</evidence>
<feature type="domain" description="Disease resistance protein RPS4B/Roq1-like leucine-rich repeats" evidence="11">
    <location>
        <begin position="508"/>
        <end position="595"/>
    </location>
</feature>
<dbReference type="InterPro" id="IPR001611">
    <property type="entry name" value="Leu-rich_rpt"/>
</dbReference>
<dbReference type="Pfam" id="PF23282">
    <property type="entry name" value="WHD_ROQ1"/>
    <property type="match status" value="1"/>
</dbReference>
<comment type="catalytic activity">
    <reaction evidence="6">
        <text>NAD(+) + H2O = ADP-D-ribose + nicotinamide + H(+)</text>
        <dbReference type="Rhea" id="RHEA:16301"/>
        <dbReference type="ChEBI" id="CHEBI:15377"/>
        <dbReference type="ChEBI" id="CHEBI:15378"/>
        <dbReference type="ChEBI" id="CHEBI:17154"/>
        <dbReference type="ChEBI" id="CHEBI:57540"/>
        <dbReference type="ChEBI" id="CHEBI:57967"/>
        <dbReference type="EC" id="3.2.2.6"/>
    </reaction>
    <physiologicalReaction direction="left-to-right" evidence="6">
        <dbReference type="Rhea" id="RHEA:16302"/>
    </physiologicalReaction>
</comment>
<keyword evidence="13" id="KW-1185">Reference proteome</keyword>
<dbReference type="OMA" id="TLINCIG"/>
<accession>A0A2R6QP69</accession>
<name>A0A2R6QP69_ACTCC</name>
<dbReference type="InterPro" id="IPR002182">
    <property type="entry name" value="NB-ARC"/>
</dbReference>
<dbReference type="InterPro" id="IPR058192">
    <property type="entry name" value="WHD_ROQ1-like"/>
</dbReference>
<dbReference type="InterPro" id="IPR027417">
    <property type="entry name" value="P-loop_NTPase"/>
</dbReference>
<dbReference type="EMBL" id="NKQK01000014">
    <property type="protein sequence ID" value="PSS11722.1"/>
    <property type="molecule type" value="Genomic_DNA"/>
</dbReference>
<evidence type="ECO:0000256" key="4">
    <source>
        <dbReference type="ARBA" id="ARBA00022821"/>
    </source>
</evidence>
<dbReference type="Pfam" id="PF00931">
    <property type="entry name" value="NB-ARC"/>
    <property type="match status" value="1"/>
</dbReference>
<dbReference type="GO" id="GO:0061809">
    <property type="term" value="F:NAD+ nucleosidase activity, cyclic ADP-ribose generating"/>
    <property type="evidence" value="ECO:0007669"/>
    <property type="project" value="UniProtKB-EC"/>
</dbReference>
<dbReference type="InterPro" id="IPR032675">
    <property type="entry name" value="LRR_dom_sf"/>
</dbReference>
<protein>
    <recommendedName>
        <fullName evidence="1">ADP-ribosyl cyclase/cyclic ADP-ribose hydrolase</fullName>
        <ecNumber evidence="1">3.2.2.6</ecNumber>
    </recommendedName>
</protein>
<dbReference type="PRINTS" id="PR00364">
    <property type="entry name" value="DISEASERSIST"/>
</dbReference>
<dbReference type="AlphaFoldDB" id="A0A2R6QP69"/>
<dbReference type="STRING" id="1590841.A0A2R6QP69"/>
<dbReference type="SMART" id="SM00369">
    <property type="entry name" value="LRR_TYP"/>
    <property type="match status" value="3"/>
</dbReference>
<feature type="domain" description="NB-ARC" evidence="8">
    <location>
        <begin position="3"/>
        <end position="173"/>
    </location>
</feature>
<reference evidence="13" key="2">
    <citation type="journal article" date="2018" name="BMC Genomics">
        <title>A manually annotated Actinidia chinensis var. chinensis (kiwifruit) genome highlights the challenges associated with draft genomes and gene prediction in plants.</title>
        <authorList>
            <person name="Pilkington S.M."/>
            <person name="Crowhurst R."/>
            <person name="Hilario E."/>
            <person name="Nardozza S."/>
            <person name="Fraser L."/>
            <person name="Peng Y."/>
            <person name="Gunaseelan K."/>
            <person name="Simpson R."/>
            <person name="Tahir J."/>
            <person name="Deroles S.C."/>
            <person name="Templeton K."/>
            <person name="Luo Z."/>
            <person name="Davy M."/>
            <person name="Cheng C."/>
            <person name="McNeilage M."/>
            <person name="Scaglione D."/>
            <person name="Liu Y."/>
            <person name="Zhang Q."/>
            <person name="Datson P."/>
            <person name="De Silva N."/>
            <person name="Gardiner S.E."/>
            <person name="Bassett H."/>
            <person name="Chagne D."/>
            <person name="McCallum J."/>
            <person name="Dzierzon H."/>
            <person name="Deng C."/>
            <person name="Wang Y.Y."/>
            <person name="Barron L."/>
            <person name="Manako K."/>
            <person name="Bowen J."/>
            <person name="Foster T.M."/>
            <person name="Erridge Z.A."/>
            <person name="Tiffin H."/>
            <person name="Waite C.N."/>
            <person name="Davies K.M."/>
            <person name="Grierson E.P."/>
            <person name="Laing W.A."/>
            <person name="Kirk R."/>
            <person name="Chen X."/>
            <person name="Wood M."/>
            <person name="Montefiori M."/>
            <person name="Brummell D.A."/>
            <person name="Schwinn K.E."/>
            <person name="Catanach A."/>
            <person name="Fullerton C."/>
            <person name="Li D."/>
            <person name="Meiyalaghan S."/>
            <person name="Nieuwenhuizen N."/>
            <person name="Read N."/>
            <person name="Prakash R."/>
            <person name="Hunter D."/>
            <person name="Zhang H."/>
            <person name="McKenzie M."/>
            <person name="Knabel M."/>
            <person name="Harris A."/>
            <person name="Allan A.C."/>
            <person name="Gleave A."/>
            <person name="Chen A."/>
            <person name="Janssen B.J."/>
            <person name="Plunkett B."/>
            <person name="Ampomah-Dwamena C."/>
            <person name="Voogd C."/>
            <person name="Leif D."/>
            <person name="Lafferty D."/>
            <person name="Souleyre E.J.F."/>
            <person name="Varkonyi-Gasic E."/>
            <person name="Gambi F."/>
            <person name="Hanley J."/>
            <person name="Yao J.L."/>
            <person name="Cheung J."/>
            <person name="David K.M."/>
            <person name="Warren B."/>
            <person name="Marsh K."/>
            <person name="Snowden K.C."/>
            <person name="Lin-Wang K."/>
            <person name="Brian L."/>
            <person name="Martinez-Sanchez M."/>
            <person name="Wang M."/>
            <person name="Ileperuma N."/>
            <person name="Macnee N."/>
            <person name="Campin R."/>
            <person name="McAtee P."/>
            <person name="Drummond R.S.M."/>
            <person name="Espley R.V."/>
            <person name="Ireland H.S."/>
            <person name="Wu R."/>
            <person name="Atkinson R.G."/>
            <person name="Karunairetnam S."/>
            <person name="Bulley S."/>
            <person name="Chunkath S."/>
            <person name="Hanley Z."/>
            <person name="Storey R."/>
            <person name="Thrimawithana A.H."/>
            <person name="Thomson S."/>
            <person name="David C."/>
            <person name="Testolin R."/>
            <person name="Huang H."/>
            <person name="Hellens R.P."/>
            <person name="Schaffer R.J."/>
        </authorList>
    </citation>
    <scope>NUCLEOTIDE SEQUENCE [LARGE SCALE GENOMIC DNA]</scope>
    <source>
        <strain evidence="13">cv. Red5</strain>
    </source>
</reference>
<keyword evidence="3" id="KW-0677">Repeat</keyword>
<dbReference type="PANTHER" id="PTHR11017">
    <property type="entry name" value="LEUCINE-RICH REPEAT-CONTAINING PROTEIN"/>
    <property type="match status" value="1"/>
</dbReference>
<proteinExistence type="predicted"/>
<organism evidence="12 13">
    <name type="scientific">Actinidia chinensis var. chinensis</name>
    <name type="common">Chinese soft-hair kiwi</name>
    <dbReference type="NCBI Taxonomy" id="1590841"/>
    <lineage>
        <taxon>Eukaryota</taxon>
        <taxon>Viridiplantae</taxon>
        <taxon>Streptophyta</taxon>
        <taxon>Embryophyta</taxon>
        <taxon>Tracheophyta</taxon>
        <taxon>Spermatophyta</taxon>
        <taxon>Magnoliopsida</taxon>
        <taxon>eudicotyledons</taxon>
        <taxon>Gunneridae</taxon>
        <taxon>Pentapetalae</taxon>
        <taxon>asterids</taxon>
        <taxon>Ericales</taxon>
        <taxon>Actinidiaceae</taxon>
        <taxon>Actinidia</taxon>
    </lineage>
</organism>
<dbReference type="GO" id="GO:0006952">
    <property type="term" value="P:defense response"/>
    <property type="evidence" value="ECO:0007669"/>
    <property type="project" value="InterPro"/>
</dbReference>